<evidence type="ECO:0000256" key="1">
    <source>
        <dbReference type="ARBA" id="ARBA00006249"/>
    </source>
</evidence>
<keyword evidence="10" id="KW-1185">Reference proteome</keyword>
<evidence type="ECO:0000256" key="4">
    <source>
        <dbReference type="ARBA" id="ARBA00022729"/>
    </source>
</evidence>
<keyword evidence="7" id="KW-1015">Disulfide bond</keyword>
<dbReference type="GO" id="GO:0016787">
    <property type="term" value="F:hydrolase activity"/>
    <property type="evidence" value="ECO:0007669"/>
    <property type="project" value="UniProtKB-KW"/>
</dbReference>
<evidence type="ECO:0000256" key="8">
    <source>
        <dbReference type="SAM" id="SignalP"/>
    </source>
</evidence>
<keyword evidence="4 8" id="KW-0732">Signal</keyword>
<sequence>MFLALLGLLPAAAQAPSSTPASEGGEAARCAALAGMRIDDTNLLSATAVPATGDLPAHCRVLGYVRPAINFELRLPLAGWNGKFYMTGCGGYCGKVLGDAPGFTNALNYGLRRGYAAATTDSGHWGTGSTDGRWAWNNRLAEIDWGTRAVPEVTRVSKLLVNALYERPAAKSYFAGCSTGGRQALMEAQRFPDDFDGIIAGSPALDYTGLVATAMAWTTRANAGPDGRRLFDPAHVPLVQKAVAEACDGADGLKDGLVSDPRHCGFDPAKLQCGAGQNGPDCLGEAEVGVLKAWYAPPRNSRGESLYPGGIPLGSEPFWPVWLAGTAATPPLNPLFNRDFLRYMAFAEDPGESYDPLTFDFDRDPPRLAAMGALYNAASPDLARFRARGGKLIVYHGWADAIVTPERTVQWFEAASAAAGGRDAMAGTARLFMLPGFDHCGLSNAGPGIDQNGFDPLGALEAWVERGEAPAQLATTKTATGGQRLWSRPACPWPQVPRHDGKGPVAEAASFACADP</sequence>
<proteinExistence type="inferred from homology"/>
<reference evidence="9 10" key="1">
    <citation type="journal article" date="2019" name="Microb. Pathog.">
        <title>Comparison of VITEK 2, MALDI-TOF MS, 16S rRNA gene sequencing, and whole-genome sequencing for identification of Roseomonas mucosa.</title>
        <authorList>
            <person name="Rudolph W.W."/>
            <person name="Gunzer F."/>
            <person name="Trauth M."/>
            <person name="Bunk B."/>
            <person name="Bigge R."/>
            <person name="Schrottner P."/>
        </authorList>
    </citation>
    <scope>NUCLEOTIDE SEQUENCE [LARGE SCALE GENOMIC DNA]</scope>
    <source>
        <strain evidence="9 10">DSM 103800</strain>
    </source>
</reference>
<dbReference type="Pfam" id="PF07519">
    <property type="entry name" value="Tannase"/>
    <property type="match status" value="1"/>
</dbReference>
<keyword evidence="5 9" id="KW-0378">Hydrolase</keyword>
<dbReference type="Proteomes" id="UP001258945">
    <property type="component" value="Unassembled WGS sequence"/>
</dbReference>
<dbReference type="PANTHER" id="PTHR33938">
    <property type="entry name" value="FERULOYL ESTERASE B-RELATED"/>
    <property type="match status" value="1"/>
</dbReference>
<evidence type="ECO:0000256" key="7">
    <source>
        <dbReference type="ARBA" id="ARBA00023157"/>
    </source>
</evidence>
<protein>
    <submittedName>
        <fullName evidence="9">Tannase/feruloyl esterase family alpha/beta hydrolase</fullName>
    </submittedName>
</protein>
<keyword evidence="2" id="KW-0719">Serine esterase</keyword>
<evidence type="ECO:0000256" key="5">
    <source>
        <dbReference type="ARBA" id="ARBA00022801"/>
    </source>
</evidence>
<accession>A0ABU3MLK4</accession>
<evidence type="ECO:0000256" key="3">
    <source>
        <dbReference type="ARBA" id="ARBA00022723"/>
    </source>
</evidence>
<dbReference type="InterPro" id="IPR029058">
    <property type="entry name" value="AB_hydrolase_fold"/>
</dbReference>
<feature type="signal peptide" evidence="8">
    <location>
        <begin position="1"/>
        <end position="15"/>
    </location>
</feature>
<dbReference type="RefSeq" id="WP_314285567.1">
    <property type="nucleotide sequence ID" value="NZ_JAVVDO010000081.1"/>
</dbReference>
<organism evidence="9 10">
    <name type="scientific">Roseomonas gilardii</name>
    <dbReference type="NCBI Taxonomy" id="257708"/>
    <lineage>
        <taxon>Bacteria</taxon>
        <taxon>Pseudomonadati</taxon>
        <taxon>Pseudomonadota</taxon>
        <taxon>Alphaproteobacteria</taxon>
        <taxon>Acetobacterales</taxon>
        <taxon>Roseomonadaceae</taxon>
        <taxon>Roseomonas</taxon>
    </lineage>
</organism>
<dbReference type="SUPFAM" id="SSF53474">
    <property type="entry name" value="alpha/beta-Hydrolases"/>
    <property type="match status" value="1"/>
</dbReference>
<evidence type="ECO:0000313" key="9">
    <source>
        <dbReference type="EMBL" id="MDT8333853.1"/>
    </source>
</evidence>
<name>A0ABU3MLK4_9PROT</name>
<evidence type="ECO:0000256" key="2">
    <source>
        <dbReference type="ARBA" id="ARBA00022487"/>
    </source>
</evidence>
<evidence type="ECO:0000256" key="6">
    <source>
        <dbReference type="ARBA" id="ARBA00022837"/>
    </source>
</evidence>
<gene>
    <name evidence="9" type="ORF">RQ831_22625</name>
</gene>
<keyword evidence="6" id="KW-0106">Calcium</keyword>
<feature type="chain" id="PRO_5045056827" evidence="8">
    <location>
        <begin position="16"/>
        <end position="516"/>
    </location>
</feature>
<keyword evidence="3" id="KW-0479">Metal-binding</keyword>
<dbReference type="InterPro" id="IPR011118">
    <property type="entry name" value="Tannase/feruloyl_esterase"/>
</dbReference>
<dbReference type="PANTHER" id="PTHR33938:SF15">
    <property type="entry name" value="FERULOYL ESTERASE B-RELATED"/>
    <property type="match status" value="1"/>
</dbReference>
<comment type="similarity">
    <text evidence="1">Belongs to the tannase family.</text>
</comment>
<dbReference type="Gene3D" id="3.40.50.1820">
    <property type="entry name" value="alpha/beta hydrolase"/>
    <property type="match status" value="1"/>
</dbReference>
<comment type="caution">
    <text evidence="9">The sequence shown here is derived from an EMBL/GenBank/DDBJ whole genome shotgun (WGS) entry which is preliminary data.</text>
</comment>
<evidence type="ECO:0000313" key="10">
    <source>
        <dbReference type="Proteomes" id="UP001258945"/>
    </source>
</evidence>
<dbReference type="EMBL" id="JAVVDO010000081">
    <property type="protein sequence ID" value="MDT8333853.1"/>
    <property type="molecule type" value="Genomic_DNA"/>
</dbReference>